<protein>
    <submittedName>
        <fullName evidence="1">Folylpolyglutamate synthase</fullName>
        <ecNumber evidence="1">6.3.2.12</ecNumber>
    </submittedName>
</protein>
<dbReference type="EMBL" id="JANBPW010000263">
    <property type="protein sequence ID" value="KAJ1950181.1"/>
    <property type="molecule type" value="Genomic_DNA"/>
</dbReference>
<evidence type="ECO:0000313" key="2">
    <source>
        <dbReference type="Proteomes" id="UP001150603"/>
    </source>
</evidence>
<accession>A0ACC1JG16</accession>
<keyword evidence="2" id="KW-1185">Reference proteome</keyword>
<keyword evidence="1" id="KW-0436">Ligase</keyword>
<gene>
    <name evidence="1" type="primary">FOL3</name>
    <name evidence="1" type="ORF">FBU59_000802</name>
</gene>
<organism evidence="1 2">
    <name type="scientific">Linderina macrospora</name>
    <dbReference type="NCBI Taxonomy" id="4868"/>
    <lineage>
        <taxon>Eukaryota</taxon>
        <taxon>Fungi</taxon>
        <taxon>Fungi incertae sedis</taxon>
        <taxon>Zoopagomycota</taxon>
        <taxon>Kickxellomycotina</taxon>
        <taxon>Kickxellomycetes</taxon>
        <taxon>Kickxellales</taxon>
        <taxon>Kickxellaceae</taxon>
        <taxon>Linderina</taxon>
    </lineage>
</organism>
<dbReference type="EC" id="6.3.2.12" evidence="1"/>
<evidence type="ECO:0000313" key="1">
    <source>
        <dbReference type="EMBL" id="KAJ1950181.1"/>
    </source>
</evidence>
<proteinExistence type="predicted"/>
<sequence>MATDTAGKISLGLERITGFLQHGFPRDPRTGLRVVHVAGTNGKGSVCALISQALIAAGYKTGTFNSPHFLEPNDAIRIQDTPIAASKYRDLRAWINSLDEQLASLHGRLSLFEQATAAALWWFAENHVDVAVVEVGMGGLRDATNVFGSAAGAPGDGFAGQSLVQCICAIDEDHVGMIGNTIEEIAQEKAGIIRPGAWVVLGAQSRSAAFQRVRQIAQRLSPTRIINLRRQPTHDIHVPQFTVKPELESVAESVTSDAPRLTVHPADELPSWATFNGTGRRCLRARYPPTTEEQGKRRSSVPVPVPTAPPAPTTDVDLPLVLAGYYQAANAGIAFYALDVLRTHCGFHQLTDTAIQVGFQNVRWPGRLAWLRLRPTGASDKSPAFSDELGNWVLADGAHNEPAAVELRKYVDTALRRFTQQRHILAGAARTLTEPPPVRWVVGFTRGKDVAAILTQLVRPGDAVWAVPFSQPDEMPWISCTDTAEIASQVEAAFPGMPLTQFASLAAAVEQLRADRTAKCLTVLCGSLYLTADLYRELGVRPFAAPEV</sequence>
<comment type="caution">
    <text evidence="1">The sequence shown here is derived from an EMBL/GenBank/DDBJ whole genome shotgun (WGS) entry which is preliminary data.</text>
</comment>
<name>A0ACC1JG16_9FUNG</name>
<dbReference type="Proteomes" id="UP001150603">
    <property type="component" value="Unassembled WGS sequence"/>
</dbReference>
<reference evidence="1" key="1">
    <citation type="submission" date="2022-07" db="EMBL/GenBank/DDBJ databases">
        <title>Phylogenomic reconstructions and comparative analyses of Kickxellomycotina fungi.</title>
        <authorList>
            <person name="Reynolds N.K."/>
            <person name="Stajich J.E."/>
            <person name="Barry K."/>
            <person name="Grigoriev I.V."/>
            <person name="Crous P."/>
            <person name="Smith M.E."/>
        </authorList>
    </citation>
    <scope>NUCLEOTIDE SEQUENCE</scope>
    <source>
        <strain evidence="1">NRRL 5244</strain>
    </source>
</reference>